<dbReference type="Gene3D" id="1.10.533.10">
    <property type="entry name" value="Death Domain, Fas"/>
    <property type="match status" value="1"/>
</dbReference>
<comment type="caution">
    <text evidence="9">Lacks conserved residue(s) required for the propagation of feature annotation.</text>
</comment>
<keyword evidence="6 9" id="KW-1015">Disulfide bond</keyword>
<keyword evidence="7" id="KW-0675">Receptor</keyword>
<feature type="non-terminal residue" evidence="12">
    <location>
        <position position="1"/>
    </location>
</feature>
<dbReference type="PROSITE" id="PS50050">
    <property type="entry name" value="TNFR_NGFR_2"/>
    <property type="match status" value="3"/>
</dbReference>
<dbReference type="Proteomes" id="UP001159427">
    <property type="component" value="Unassembled WGS sequence"/>
</dbReference>
<feature type="domain" description="TNFR-Cys" evidence="11">
    <location>
        <begin position="92"/>
        <end position="133"/>
    </location>
</feature>
<dbReference type="InterPro" id="IPR047526">
    <property type="entry name" value="TNR19/27/EDAR"/>
</dbReference>
<feature type="repeat" description="TNFR-Cys" evidence="9">
    <location>
        <begin position="92"/>
        <end position="133"/>
    </location>
</feature>
<dbReference type="InterPro" id="IPR011029">
    <property type="entry name" value="DEATH-like_dom_sf"/>
</dbReference>
<dbReference type="PANTHER" id="PTHR12120:SF10">
    <property type="entry name" value="TNFR-CYS DOMAIN-CONTAINING PROTEIN"/>
    <property type="match status" value="1"/>
</dbReference>
<evidence type="ECO:0000313" key="13">
    <source>
        <dbReference type="Proteomes" id="UP001159427"/>
    </source>
</evidence>
<evidence type="ECO:0000256" key="1">
    <source>
        <dbReference type="ARBA" id="ARBA00004167"/>
    </source>
</evidence>
<keyword evidence="4 10" id="KW-1133">Transmembrane helix</keyword>
<feature type="disulfide bond" evidence="9">
    <location>
        <begin position="115"/>
        <end position="133"/>
    </location>
</feature>
<dbReference type="Pfam" id="PF00020">
    <property type="entry name" value="TNFR_c6"/>
    <property type="match status" value="2"/>
</dbReference>
<feature type="repeat" description="TNFR-Cys" evidence="9">
    <location>
        <begin position="8"/>
        <end position="44"/>
    </location>
</feature>
<feature type="domain" description="TNFR-Cys" evidence="11">
    <location>
        <begin position="8"/>
        <end position="44"/>
    </location>
</feature>
<feature type="disulfide bond" evidence="9">
    <location>
        <begin position="23"/>
        <end position="36"/>
    </location>
</feature>
<keyword evidence="13" id="KW-1185">Reference proteome</keyword>
<evidence type="ECO:0000256" key="7">
    <source>
        <dbReference type="ARBA" id="ARBA00023170"/>
    </source>
</evidence>
<feature type="repeat" description="TNFR-Cys" evidence="9">
    <location>
        <begin position="46"/>
        <end position="90"/>
    </location>
</feature>
<evidence type="ECO:0000256" key="6">
    <source>
        <dbReference type="ARBA" id="ARBA00023157"/>
    </source>
</evidence>
<comment type="subcellular location">
    <subcellularLocation>
        <location evidence="1">Membrane</location>
        <topology evidence="1">Single-pass membrane protein</topology>
    </subcellularLocation>
</comment>
<dbReference type="InterPro" id="IPR001368">
    <property type="entry name" value="TNFR/NGFR_Cys_rich_reg"/>
</dbReference>
<feature type="disulfide bond" evidence="9">
    <location>
        <begin position="26"/>
        <end position="44"/>
    </location>
</feature>
<gene>
    <name evidence="12" type="ORF">PEVE_00045053</name>
</gene>
<feature type="disulfide bond" evidence="9">
    <location>
        <begin position="47"/>
        <end position="62"/>
    </location>
</feature>
<organism evidence="12 13">
    <name type="scientific">Porites evermanni</name>
    <dbReference type="NCBI Taxonomy" id="104178"/>
    <lineage>
        <taxon>Eukaryota</taxon>
        <taxon>Metazoa</taxon>
        <taxon>Cnidaria</taxon>
        <taxon>Anthozoa</taxon>
        <taxon>Hexacorallia</taxon>
        <taxon>Scleractinia</taxon>
        <taxon>Fungiina</taxon>
        <taxon>Poritidae</taxon>
        <taxon>Porites</taxon>
    </lineage>
</organism>
<dbReference type="SMART" id="SM00208">
    <property type="entry name" value="TNFR"/>
    <property type="match status" value="3"/>
</dbReference>
<proteinExistence type="predicted"/>
<evidence type="ECO:0000259" key="11">
    <source>
        <dbReference type="PROSITE" id="PS50050"/>
    </source>
</evidence>
<keyword evidence="5 10" id="KW-0472">Membrane</keyword>
<dbReference type="Gene3D" id="2.10.50.10">
    <property type="entry name" value="Tumor Necrosis Factor Receptor, subunit A, domain 2"/>
    <property type="match status" value="2"/>
</dbReference>
<reference evidence="12 13" key="1">
    <citation type="submission" date="2022-05" db="EMBL/GenBank/DDBJ databases">
        <authorList>
            <consortium name="Genoscope - CEA"/>
            <person name="William W."/>
        </authorList>
    </citation>
    <scope>NUCLEOTIDE SEQUENCE [LARGE SCALE GENOMIC DNA]</scope>
</reference>
<sequence length="357" mass="39329">QLAIAANDCPPLQYYNGTSCTTCSKCPRGFGVKTKCTALKDTECQDCIAGYDYSGTSDMTQCIKCYDGSNCPDGNHKVISNCTIYSPTVCSGCKEGNYFDKGTGLDGGCVECSKCAIDEMETQKCSTAHDRKCQKMPSTTSELWVPSTAGQTNITKTPRSVPSSTTIDWTKTSATEIPEPEERPSVSQKLVWGLLSGVLAALVIALAVAVLLCWNRSRSRRTRKKDKESNGYAHQSTPLMQQRGLDTLISNITTLDRKFITMQLNKKDTHGYHYWKYFADYVGLRDESQNWEQSENPGEKFLEAFSEKEHSTIGKLIEASEKTAGLPLFVNELKNRFSAANQSGSVENLAPNGSTWV</sequence>
<protein>
    <recommendedName>
        <fullName evidence="11">TNFR-Cys domain-containing protein</fullName>
    </recommendedName>
</protein>
<evidence type="ECO:0000256" key="3">
    <source>
        <dbReference type="ARBA" id="ARBA00022737"/>
    </source>
</evidence>
<keyword evidence="3" id="KW-0677">Repeat</keyword>
<evidence type="ECO:0000313" key="12">
    <source>
        <dbReference type="EMBL" id="CAH3018852.1"/>
    </source>
</evidence>
<feature type="transmembrane region" description="Helical" evidence="10">
    <location>
        <begin position="190"/>
        <end position="214"/>
    </location>
</feature>
<feature type="domain" description="TNFR-Cys" evidence="11">
    <location>
        <begin position="46"/>
        <end position="90"/>
    </location>
</feature>
<evidence type="ECO:0000256" key="10">
    <source>
        <dbReference type="SAM" id="Phobius"/>
    </source>
</evidence>
<name>A0ABN8LP61_9CNID</name>
<comment type="caution">
    <text evidence="12">The sequence shown here is derived from an EMBL/GenBank/DDBJ whole genome shotgun (WGS) entry which is preliminary data.</text>
</comment>
<accession>A0ABN8LP61</accession>
<feature type="disulfide bond" evidence="9">
    <location>
        <begin position="112"/>
        <end position="125"/>
    </location>
</feature>
<evidence type="ECO:0000256" key="9">
    <source>
        <dbReference type="PROSITE-ProRule" id="PRU00206"/>
    </source>
</evidence>
<keyword evidence="8" id="KW-0325">Glycoprotein</keyword>
<dbReference type="SUPFAM" id="SSF57586">
    <property type="entry name" value="TNF receptor-like"/>
    <property type="match status" value="1"/>
</dbReference>
<evidence type="ECO:0000256" key="2">
    <source>
        <dbReference type="ARBA" id="ARBA00022692"/>
    </source>
</evidence>
<evidence type="ECO:0000256" key="8">
    <source>
        <dbReference type="ARBA" id="ARBA00023180"/>
    </source>
</evidence>
<keyword evidence="2 10" id="KW-0812">Transmembrane</keyword>
<dbReference type="PANTHER" id="PTHR12120">
    <property type="entry name" value="TNFR-CYS DOMAIN-CONTAINING PROTEIN"/>
    <property type="match status" value="1"/>
</dbReference>
<evidence type="ECO:0000256" key="5">
    <source>
        <dbReference type="ARBA" id="ARBA00023136"/>
    </source>
</evidence>
<dbReference type="EMBL" id="CALNXI010000098">
    <property type="protein sequence ID" value="CAH3018852.1"/>
    <property type="molecule type" value="Genomic_DNA"/>
</dbReference>
<dbReference type="PROSITE" id="PS00652">
    <property type="entry name" value="TNFR_NGFR_1"/>
    <property type="match status" value="2"/>
</dbReference>
<evidence type="ECO:0000256" key="4">
    <source>
        <dbReference type="ARBA" id="ARBA00022989"/>
    </source>
</evidence>